<comment type="caution">
    <text evidence="2">The sequence shown here is derived from an EMBL/GenBank/DDBJ whole genome shotgun (WGS) entry which is preliminary data.</text>
</comment>
<reference evidence="2" key="1">
    <citation type="journal article" date="2022" name="bioRxiv">
        <title>Sequencing and chromosome-scale assembly of the giantPleurodeles waltlgenome.</title>
        <authorList>
            <person name="Brown T."/>
            <person name="Elewa A."/>
            <person name="Iarovenko S."/>
            <person name="Subramanian E."/>
            <person name="Araus A.J."/>
            <person name="Petzold A."/>
            <person name="Susuki M."/>
            <person name="Suzuki K.-i.T."/>
            <person name="Hayashi T."/>
            <person name="Toyoda A."/>
            <person name="Oliveira C."/>
            <person name="Osipova E."/>
            <person name="Leigh N.D."/>
            <person name="Simon A."/>
            <person name="Yun M.H."/>
        </authorList>
    </citation>
    <scope>NUCLEOTIDE SEQUENCE</scope>
    <source>
        <strain evidence="2">20211129_DDA</strain>
        <tissue evidence="2">Liver</tissue>
    </source>
</reference>
<feature type="region of interest" description="Disordered" evidence="1">
    <location>
        <begin position="125"/>
        <end position="231"/>
    </location>
</feature>
<proteinExistence type="predicted"/>
<feature type="region of interest" description="Disordered" evidence="1">
    <location>
        <begin position="1"/>
        <end position="68"/>
    </location>
</feature>
<sequence>MTAAPVRGGSPCRVPPQSTSSFKEQSSPPRPDPDAGHRTLAQPRTREGGWQTIPLFPGPGSSQKTRRRSPGAHQLALWVLVWSSFVFPPISFRPQLTSLRLEQGPAASSHSRVRPPQLAVRLGKVALPEGTAPGNTGRDPPRPPSTSRRPLQLRVAQDRPNTSIGGGVPGVDAPPQSLARQSLQAGNSSPARRRSGQSPKEHESPSAAILGRSGAPPIRASPGASWVRERG</sequence>
<organism evidence="2 3">
    <name type="scientific">Pleurodeles waltl</name>
    <name type="common">Iberian ribbed newt</name>
    <dbReference type="NCBI Taxonomy" id="8319"/>
    <lineage>
        <taxon>Eukaryota</taxon>
        <taxon>Metazoa</taxon>
        <taxon>Chordata</taxon>
        <taxon>Craniata</taxon>
        <taxon>Vertebrata</taxon>
        <taxon>Euteleostomi</taxon>
        <taxon>Amphibia</taxon>
        <taxon>Batrachia</taxon>
        <taxon>Caudata</taxon>
        <taxon>Salamandroidea</taxon>
        <taxon>Salamandridae</taxon>
        <taxon>Pleurodelinae</taxon>
        <taxon>Pleurodeles</taxon>
    </lineage>
</organism>
<protein>
    <submittedName>
        <fullName evidence="2">Uncharacterized protein</fullName>
    </submittedName>
</protein>
<feature type="compositionally biased region" description="Polar residues" evidence="1">
    <location>
        <begin position="16"/>
        <end position="27"/>
    </location>
</feature>
<feature type="compositionally biased region" description="Low complexity" evidence="1">
    <location>
        <begin position="145"/>
        <end position="154"/>
    </location>
</feature>
<evidence type="ECO:0000313" key="3">
    <source>
        <dbReference type="Proteomes" id="UP001066276"/>
    </source>
</evidence>
<gene>
    <name evidence="2" type="ORF">NDU88_008238</name>
</gene>
<evidence type="ECO:0000313" key="2">
    <source>
        <dbReference type="EMBL" id="KAJ1110892.1"/>
    </source>
</evidence>
<name>A0AAV7N4F3_PLEWA</name>
<dbReference type="EMBL" id="JANPWB010000013">
    <property type="protein sequence ID" value="KAJ1110892.1"/>
    <property type="molecule type" value="Genomic_DNA"/>
</dbReference>
<evidence type="ECO:0000256" key="1">
    <source>
        <dbReference type="SAM" id="MobiDB-lite"/>
    </source>
</evidence>
<keyword evidence="3" id="KW-1185">Reference proteome</keyword>
<accession>A0AAV7N4F3</accession>
<dbReference type="Proteomes" id="UP001066276">
    <property type="component" value="Chromosome 9"/>
</dbReference>
<dbReference type="AlphaFoldDB" id="A0AAV7N4F3"/>
<feature type="compositionally biased region" description="Polar residues" evidence="1">
    <location>
        <begin position="178"/>
        <end position="190"/>
    </location>
</feature>